<dbReference type="KEGG" id="flt:Sv326_1169"/>
<evidence type="ECO:0000256" key="2">
    <source>
        <dbReference type="ARBA" id="ARBA00023274"/>
    </source>
</evidence>
<feature type="domain" description="Large ribosomal subunit protein eL20" evidence="4">
    <location>
        <begin position="2"/>
        <end position="55"/>
    </location>
</feature>
<protein>
    <recommendedName>
        <fullName evidence="3">Large ribosomal subunit protein eL20</fullName>
    </recommendedName>
</protein>
<dbReference type="GO" id="GO:0006412">
    <property type="term" value="P:translation"/>
    <property type="evidence" value="ECO:0007669"/>
    <property type="project" value="UniProtKB-UniRule"/>
</dbReference>
<dbReference type="HAMAP" id="MF_00273">
    <property type="entry name" value="Ribosomal_eL20"/>
    <property type="match status" value="1"/>
</dbReference>
<comment type="similarity">
    <text evidence="3">Belongs to the eukaryotic ribosomal protein eL20 family.</text>
</comment>
<dbReference type="GO" id="GO:1990904">
    <property type="term" value="C:ribonucleoprotein complex"/>
    <property type="evidence" value="ECO:0007669"/>
    <property type="project" value="UniProtKB-KW"/>
</dbReference>
<evidence type="ECO:0000313" key="5">
    <source>
        <dbReference type="EMBL" id="QLJ53344.1"/>
    </source>
</evidence>
<organism evidence="5 6">
    <name type="scientific">Fermentimicrarchaeum limneticum</name>
    <dbReference type="NCBI Taxonomy" id="2795018"/>
    <lineage>
        <taxon>Archaea</taxon>
        <taxon>Candidatus Micrarchaeota</taxon>
        <taxon>Candidatus Fermentimicrarchaeales</taxon>
        <taxon>Candidatus Fermentimicrarchaeaceae</taxon>
        <taxon>Candidatus Fermentimicrarchaeum</taxon>
    </lineage>
</organism>
<comment type="subunit">
    <text evidence="3">Part of the 50S ribosomal subunit. Binds 23S rRNA.</text>
</comment>
<dbReference type="AlphaFoldDB" id="A0A7D6BVI6"/>
<dbReference type="SUPFAM" id="SSF160374">
    <property type="entry name" value="RplX-like"/>
    <property type="match status" value="1"/>
</dbReference>
<dbReference type="NCBIfam" id="NF001981">
    <property type="entry name" value="PRK00773.1-1"/>
    <property type="match status" value="1"/>
</dbReference>
<dbReference type="Proteomes" id="UP000510821">
    <property type="component" value="Chromosome"/>
</dbReference>
<gene>
    <name evidence="3" type="primary">rpl18a</name>
    <name evidence="3" type="synonym">rpl20e</name>
    <name evidence="3" type="synonym">rplX</name>
    <name evidence="5" type="ORF">Sv326_1169</name>
</gene>
<dbReference type="GO" id="GO:0003735">
    <property type="term" value="F:structural constituent of ribosome"/>
    <property type="evidence" value="ECO:0007669"/>
    <property type="project" value="InterPro"/>
</dbReference>
<evidence type="ECO:0000256" key="3">
    <source>
        <dbReference type="HAMAP-Rule" id="MF_00273"/>
    </source>
</evidence>
<keyword evidence="2 3" id="KW-0687">Ribonucleoprotein</keyword>
<keyword evidence="3" id="KW-0699">rRNA-binding</keyword>
<dbReference type="Gene3D" id="3.10.20.10">
    <property type="match status" value="1"/>
</dbReference>
<sequence>MKYAINGEMLLKGESRKFHKEVEADNQKRAVDIVYAKLGSNHGLKRKDVRIDSVEEVK</sequence>
<accession>A0A7D6BVI6</accession>
<evidence type="ECO:0000259" key="4">
    <source>
        <dbReference type="Pfam" id="PF01775"/>
    </source>
</evidence>
<proteinExistence type="inferred from homology"/>
<reference evidence="6" key="1">
    <citation type="submission" date="2020-07" db="EMBL/GenBank/DDBJ databases">
        <title>Metabolic diversity and evolutionary history of the archaeal phylum ###Micrarchaeota### uncovered from a freshwater lake metagenome.</title>
        <authorList>
            <person name="Kadnikov V.V."/>
            <person name="Savvichev A.S."/>
            <person name="Mardanov A.V."/>
            <person name="Beletsky A.V."/>
            <person name="Chupakov A.V."/>
            <person name="Kokryatskaya N.M."/>
            <person name="Pimenov N.V."/>
            <person name="Ravin N.V."/>
        </authorList>
    </citation>
    <scope>NUCLEOTIDE SEQUENCE [LARGE SCALE GENOMIC DNA]</scope>
</reference>
<dbReference type="EMBL" id="CP058998">
    <property type="protein sequence ID" value="QLJ53344.1"/>
    <property type="molecule type" value="Genomic_DNA"/>
</dbReference>
<dbReference type="InterPro" id="IPR028877">
    <property type="entry name" value="Ribosomal_eL20"/>
</dbReference>
<keyword evidence="1 3" id="KW-0689">Ribosomal protein</keyword>
<keyword evidence="3" id="KW-0694">RNA-binding</keyword>
<name>A0A7D6BVI6_FERL1</name>
<dbReference type="InterPro" id="IPR023573">
    <property type="entry name" value="Ribosomal_eL20_dom"/>
</dbReference>
<evidence type="ECO:0000256" key="1">
    <source>
        <dbReference type="ARBA" id="ARBA00022980"/>
    </source>
</evidence>
<dbReference type="GO" id="GO:0070180">
    <property type="term" value="F:large ribosomal subunit rRNA binding"/>
    <property type="evidence" value="ECO:0007669"/>
    <property type="project" value="UniProtKB-UniRule"/>
</dbReference>
<dbReference type="GO" id="GO:0005840">
    <property type="term" value="C:ribosome"/>
    <property type="evidence" value="ECO:0007669"/>
    <property type="project" value="UniProtKB-KW"/>
</dbReference>
<evidence type="ECO:0000313" key="6">
    <source>
        <dbReference type="Proteomes" id="UP000510821"/>
    </source>
</evidence>
<dbReference type="Pfam" id="PF01775">
    <property type="entry name" value="Ribosomal_L18A"/>
    <property type="match status" value="1"/>
</dbReference>